<accession>A0AAW5IH17</accession>
<dbReference type="EMBL" id="JANDWZ010000009">
    <property type="protein sequence ID" value="MCP9564148.1"/>
    <property type="molecule type" value="Genomic_DNA"/>
</dbReference>
<name>A0AAW5IH17_9BACT</name>
<dbReference type="InterPro" id="IPR029044">
    <property type="entry name" value="Nucleotide-diphossugar_trans"/>
</dbReference>
<evidence type="ECO:0000313" key="7">
    <source>
        <dbReference type="Proteomes" id="UP001205531"/>
    </source>
</evidence>
<dbReference type="InterPro" id="IPR001173">
    <property type="entry name" value="Glyco_trans_2-like"/>
</dbReference>
<dbReference type="CDD" id="cd04185">
    <property type="entry name" value="GT_2_like_b"/>
    <property type="match status" value="1"/>
</dbReference>
<evidence type="ECO:0000256" key="4">
    <source>
        <dbReference type="SAM" id="Phobius"/>
    </source>
</evidence>
<keyword evidence="3" id="KW-0808">Transferase</keyword>
<dbReference type="PANTHER" id="PTHR43179:SF12">
    <property type="entry name" value="GALACTOFURANOSYLTRANSFERASE GLFT2"/>
    <property type="match status" value="1"/>
</dbReference>
<evidence type="ECO:0000313" key="6">
    <source>
        <dbReference type="EMBL" id="MCP9564148.1"/>
    </source>
</evidence>
<organism evidence="6 7">
    <name type="scientific">Segatella copri</name>
    <dbReference type="NCBI Taxonomy" id="165179"/>
    <lineage>
        <taxon>Bacteria</taxon>
        <taxon>Pseudomonadati</taxon>
        <taxon>Bacteroidota</taxon>
        <taxon>Bacteroidia</taxon>
        <taxon>Bacteroidales</taxon>
        <taxon>Prevotellaceae</taxon>
        <taxon>Segatella</taxon>
    </lineage>
</organism>
<dbReference type="RefSeq" id="WP_254951597.1">
    <property type="nucleotide sequence ID" value="NZ_JANDWY010000010.1"/>
</dbReference>
<gene>
    <name evidence="6" type="ORF">NNC64_06135</name>
</gene>
<keyword evidence="4" id="KW-0812">Transmembrane</keyword>
<dbReference type="PANTHER" id="PTHR43179">
    <property type="entry name" value="RHAMNOSYLTRANSFERASE WBBL"/>
    <property type="match status" value="1"/>
</dbReference>
<protein>
    <submittedName>
        <fullName evidence="6">Glycosyltransferase family 2 protein</fullName>
    </submittedName>
</protein>
<dbReference type="SUPFAM" id="SSF53448">
    <property type="entry name" value="Nucleotide-diphospho-sugar transferases"/>
    <property type="match status" value="1"/>
</dbReference>
<evidence type="ECO:0000259" key="5">
    <source>
        <dbReference type="Pfam" id="PF00535"/>
    </source>
</evidence>
<evidence type="ECO:0000256" key="2">
    <source>
        <dbReference type="ARBA" id="ARBA00022676"/>
    </source>
</evidence>
<sequence>MEKIIAVVVTYNRLNCLKRVIESLKNQTKQLDRILVVNNGSTDGTAEYLNTLEDIQVVTQENIGGSGGFWRGIKEASNFESDWIWCMDDDVYPRKDCLEKLLIANEKNVGILCPRRIQNNRVFYSECKKINLSNPFKGLHLGELSDEDIVQDKPVSIEGMVFEGPLIKQELVKSIGYPQKDLFIFYDDTDYSYRAIEAGYKVLYVPVAIMDKEYFAKDITRETLVNSQRWKLWYHIRNTSFFVKKHGKNPFFRHFGALGFPFYMIFAILVNLVRNNKYEFSDLQKLFKAYIYGKRGVLGKISF</sequence>
<dbReference type="GO" id="GO:0016757">
    <property type="term" value="F:glycosyltransferase activity"/>
    <property type="evidence" value="ECO:0007669"/>
    <property type="project" value="UniProtKB-KW"/>
</dbReference>
<keyword evidence="4" id="KW-0472">Membrane</keyword>
<keyword evidence="4" id="KW-1133">Transmembrane helix</keyword>
<dbReference type="AlphaFoldDB" id="A0AAW5IH17"/>
<feature type="transmembrane region" description="Helical" evidence="4">
    <location>
        <begin position="251"/>
        <end position="273"/>
    </location>
</feature>
<dbReference type="Pfam" id="PF00535">
    <property type="entry name" value="Glycos_transf_2"/>
    <property type="match status" value="1"/>
</dbReference>
<reference evidence="6" key="1">
    <citation type="submission" date="2022-07" db="EMBL/GenBank/DDBJ databases">
        <title>Prevotella copri.</title>
        <authorList>
            <person name="Yang C."/>
        </authorList>
    </citation>
    <scope>NUCLEOTIDE SEQUENCE</scope>
    <source>
        <strain evidence="6">HF2107</strain>
    </source>
</reference>
<evidence type="ECO:0000256" key="3">
    <source>
        <dbReference type="ARBA" id="ARBA00022679"/>
    </source>
</evidence>
<feature type="domain" description="Glycosyltransferase 2-like" evidence="5">
    <location>
        <begin position="7"/>
        <end position="125"/>
    </location>
</feature>
<dbReference type="Gene3D" id="3.90.550.10">
    <property type="entry name" value="Spore Coat Polysaccharide Biosynthesis Protein SpsA, Chain A"/>
    <property type="match status" value="1"/>
</dbReference>
<proteinExistence type="inferred from homology"/>
<comment type="caution">
    <text evidence="6">The sequence shown here is derived from an EMBL/GenBank/DDBJ whole genome shotgun (WGS) entry which is preliminary data.</text>
</comment>
<keyword evidence="2" id="KW-0328">Glycosyltransferase</keyword>
<evidence type="ECO:0000256" key="1">
    <source>
        <dbReference type="ARBA" id="ARBA00006739"/>
    </source>
</evidence>
<dbReference type="Proteomes" id="UP001205531">
    <property type="component" value="Unassembled WGS sequence"/>
</dbReference>
<comment type="similarity">
    <text evidence="1">Belongs to the glycosyltransferase 2 family.</text>
</comment>